<gene>
    <name evidence="2" type="ORF">PTT_03698</name>
</gene>
<dbReference type="InterPro" id="IPR036873">
    <property type="entry name" value="Rhodanese-like_dom_sf"/>
</dbReference>
<organism evidence="3">
    <name type="scientific">Pyrenophora teres f. teres (strain 0-1)</name>
    <name type="common">Barley net blotch fungus</name>
    <name type="synonym">Drechslera teres f. teres</name>
    <dbReference type="NCBI Taxonomy" id="861557"/>
    <lineage>
        <taxon>Eukaryota</taxon>
        <taxon>Fungi</taxon>
        <taxon>Dikarya</taxon>
        <taxon>Ascomycota</taxon>
        <taxon>Pezizomycotina</taxon>
        <taxon>Dothideomycetes</taxon>
        <taxon>Pleosporomycetidae</taxon>
        <taxon>Pleosporales</taxon>
        <taxon>Pleosporineae</taxon>
        <taxon>Pleosporaceae</taxon>
        <taxon>Pyrenophora</taxon>
    </lineage>
</organism>
<protein>
    <recommendedName>
        <fullName evidence="1">Rhodanese domain-containing protein</fullName>
    </recommendedName>
</protein>
<reference evidence="2 3" key="1">
    <citation type="journal article" date="2010" name="Genome Biol.">
        <title>A first genome assembly of the barley fungal pathogen Pyrenophora teres f. teres.</title>
        <authorList>
            <person name="Ellwood S.R."/>
            <person name="Liu Z."/>
            <person name="Syme R.A."/>
            <person name="Lai Z."/>
            <person name="Hane J.K."/>
            <person name="Keiper F."/>
            <person name="Moffat C.S."/>
            <person name="Oliver R.P."/>
            <person name="Friesen T.L."/>
        </authorList>
    </citation>
    <scope>NUCLEOTIDE SEQUENCE [LARGE SCALE GENOMIC DNA]</scope>
    <source>
        <strain evidence="2 3">0-1</strain>
    </source>
</reference>
<evidence type="ECO:0000313" key="2">
    <source>
        <dbReference type="EMBL" id="EFQ95999.1"/>
    </source>
</evidence>
<dbReference type="OrthoDB" id="361797at2759"/>
<dbReference type="SUPFAM" id="SSF52821">
    <property type="entry name" value="Rhodanese/Cell cycle control phosphatase"/>
    <property type="match status" value="1"/>
</dbReference>
<dbReference type="KEGG" id="pte:PTT_03698"/>
<dbReference type="CDD" id="cd00158">
    <property type="entry name" value="RHOD"/>
    <property type="match status" value="1"/>
</dbReference>
<dbReference type="PROSITE" id="PS50206">
    <property type="entry name" value="RHODANESE_3"/>
    <property type="match status" value="1"/>
</dbReference>
<sequence>MSRDLLIDVRTPAEYATGHLTSDLSPTPTLNIPYQDISRLAAVYATQHNVTVDKNDRITLYCRSGRRSDIACRELKQLGYANEGAG</sequence>
<keyword evidence="3" id="KW-1185">Reference proteome</keyword>
<dbReference type="Pfam" id="PF00581">
    <property type="entry name" value="Rhodanese"/>
    <property type="match status" value="1"/>
</dbReference>
<evidence type="ECO:0000259" key="1">
    <source>
        <dbReference type="PROSITE" id="PS50206"/>
    </source>
</evidence>
<name>E3RE51_PYRTT</name>
<dbReference type="Proteomes" id="UP000001067">
    <property type="component" value="Unassembled WGS sequence"/>
</dbReference>
<dbReference type="Gene3D" id="3.40.250.10">
    <property type="entry name" value="Rhodanese-like domain"/>
    <property type="match status" value="1"/>
</dbReference>
<accession>E3RE51</accession>
<dbReference type="InterPro" id="IPR001763">
    <property type="entry name" value="Rhodanese-like_dom"/>
</dbReference>
<feature type="domain" description="Rhodanese" evidence="1">
    <location>
        <begin position="5"/>
        <end position="82"/>
    </location>
</feature>
<dbReference type="STRING" id="861557.E3RE51"/>
<dbReference type="PANTHER" id="PTHR45431">
    <property type="entry name" value="RHODANESE-LIKE DOMAIN-CONTAINING PROTEIN 15, CHLOROPLASTIC"/>
    <property type="match status" value="1"/>
</dbReference>
<dbReference type="AlphaFoldDB" id="E3RE51"/>
<dbReference type="EMBL" id="GL532345">
    <property type="protein sequence ID" value="EFQ95999.1"/>
    <property type="molecule type" value="Genomic_DNA"/>
</dbReference>
<dbReference type="PANTHER" id="PTHR45431:SF3">
    <property type="entry name" value="RHODANESE-LIKE DOMAIN-CONTAINING PROTEIN 15, CHLOROPLASTIC"/>
    <property type="match status" value="1"/>
</dbReference>
<proteinExistence type="predicted"/>
<dbReference type="InterPro" id="IPR052367">
    <property type="entry name" value="Thiosulfate_ST/Rhodanese-like"/>
</dbReference>
<evidence type="ECO:0000313" key="3">
    <source>
        <dbReference type="Proteomes" id="UP000001067"/>
    </source>
</evidence>
<dbReference type="HOGENOM" id="CLU_089574_15_3_1"/>